<dbReference type="AlphaFoldDB" id="A0A5Q2RK74"/>
<name>A0A5Q2RK74_9ACTN</name>
<gene>
    <name evidence="2" type="ORF">GH723_09555</name>
</gene>
<reference evidence="2 3" key="1">
    <citation type="submission" date="2019-11" db="EMBL/GenBank/DDBJ databases">
        <authorList>
            <person name="He Y."/>
        </authorList>
    </citation>
    <scope>NUCLEOTIDE SEQUENCE [LARGE SCALE GENOMIC DNA]</scope>
    <source>
        <strain evidence="2 3">SCSIO 58843</strain>
    </source>
</reference>
<dbReference type="Pfam" id="PF03641">
    <property type="entry name" value="Lysine_decarbox"/>
    <property type="match status" value="1"/>
</dbReference>
<proteinExistence type="predicted"/>
<evidence type="ECO:0000256" key="1">
    <source>
        <dbReference type="SAM" id="MobiDB-lite"/>
    </source>
</evidence>
<evidence type="ECO:0000313" key="2">
    <source>
        <dbReference type="EMBL" id="QGG95322.1"/>
    </source>
</evidence>
<dbReference type="RefSeq" id="WP_153759430.1">
    <property type="nucleotide sequence ID" value="NZ_CP045851.1"/>
</dbReference>
<organism evidence="2 3">
    <name type="scientific">Actinomarinicola tropica</name>
    <dbReference type="NCBI Taxonomy" id="2789776"/>
    <lineage>
        <taxon>Bacteria</taxon>
        <taxon>Bacillati</taxon>
        <taxon>Actinomycetota</taxon>
        <taxon>Acidimicrobiia</taxon>
        <taxon>Acidimicrobiales</taxon>
        <taxon>Iamiaceae</taxon>
        <taxon>Actinomarinicola</taxon>
    </lineage>
</organism>
<evidence type="ECO:0000313" key="3">
    <source>
        <dbReference type="Proteomes" id="UP000334019"/>
    </source>
</evidence>
<dbReference type="GO" id="GO:0005829">
    <property type="term" value="C:cytosol"/>
    <property type="evidence" value="ECO:0007669"/>
    <property type="project" value="TreeGrafter"/>
</dbReference>
<keyword evidence="3" id="KW-1185">Reference proteome</keyword>
<dbReference type="InterPro" id="IPR052341">
    <property type="entry name" value="LOG_family_nucleotidases"/>
</dbReference>
<dbReference type="KEGG" id="atq:GH723_09555"/>
<dbReference type="SUPFAM" id="SSF102405">
    <property type="entry name" value="MCP/YpsA-like"/>
    <property type="match status" value="1"/>
</dbReference>
<sequence length="390" mass="43370">MTRRPPAGDIPETERSEAVDEPAPTEGPALGPPFERGLPRYRTGDDELDRRIADLVATAGGPDDAALVFELIVSAIRMQREDVDRRELKIANYTLKEMRYAFHVFAPYHGVRKVSVFGSARTPSDDPSYVAAADFSARIAERDWMVITGAGPGIMQAGIEGAGRDASFGVNIQLPFEQVANSAIAGDPKLINFRYFFTRKLTFVKESDAFCLLPGGFGTMDEAFELLTLLQTGKAYPSPVVLLDPPGSTYWERWQQFVEQELVTGGLINAADLCLVHLTDDIDDAIDHIERFYRNYHSMRYVRRRLVIRHRHPLTDEELNSLGNEFASIMSGGGIERAEPSPAEIADDDVLDLHRFSFVFDQFGHARLRQLIDRLNELGPDDPTPGAATA</sequence>
<dbReference type="GO" id="GO:0009691">
    <property type="term" value="P:cytokinin biosynthetic process"/>
    <property type="evidence" value="ECO:0007669"/>
    <property type="project" value="InterPro"/>
</dbReference>
<dbReference type="InterPro" id="IPR031100">
    <property type="entry name" value="LOG_fam"/>
</dbReference>
<protein>
    <submittedName>
        <fullName evidence="2">TIGR00730 family Rossman fold protein</fullName>
    </submittedName>
</protein>
<dbReference type="PANTHER" id="PTHR43393:SF2">
    <property type="entry name" value="CYTOKININ RIBOSIDE 5'-MONOPHOSPHATE PHOSPHORIBOHYDROLASE"/>
    <property type="match status" value="1"/>
</dbReference>
<dbReference type="EMBL" id="CP045851">
    <property type="protein sequence ID" value="QGG95322.1"/>
    <property type="molecule type" value="Genomic_DNA"/>
</dbReference>
<dbReference type="Proteomes" id="UP000334019">
    <property type="component" value="Chromosome"/>
</dbReference>
<dbReference type="PANTHER" id="PTHR43393">
    <property type="entry name" value="CYTOKININ RIBOSIDE 5'-MONOPHOSPHATE PHOSPHORIBOHYDROLASE"/>
    <property type="match status" value="1"/>
</dbReference>
<dbReference type="GO" id="GO:0016787">
    <property type="term" value="F:hydrolase activity"/>
    <property type="evidence" value="ECO:0007669"/>
    <property type="project" value="InterPro"/>
</dbReference>
<dbReference type="Gene3D" id="3.40.50.450">
    <property type="match status" value="1"/>
</dbReference>
<accession>A0A5Q2RK74</accession>
<feature type="region of interest" description="Disordered" evidence="1">
    <location>
        <begin position="1"/>
        <end position="38"/>
    </location>
</feature>
<dbReference type="InterPro" id="IPR005269">
    <property type="entry name" value="LOG"/>
</dbReference>
<dbReference type="NCBIfam" id="TIGR00730">
    <property type="entry name" value="Rossman fold protein, TIGR00730 family"/>
    <property type="match status" value="1"/>
</dbReference>